<dbReference type="Pfam" id="PF06475">
    <property type="entry name" value="Glycolipid_bind"/>
    <property type="match status" value="1"/>
</dbReference>
<evidence type="ECO:0000313" key="1">
    <source>
        <dbReference type="EMBL" id="GIG81199.1"/>
    </source>
</evidence>
<name>A0A8J3PUC1_9ACTN</name>
<dbReference type="SUPFAM" id="SSF159275">
    <property type="entry name" value="PA1994-like"/>
    <property type="match status" value="1"/>
</dbReference>
<keyword evidence="2" id="KW-1185">Reference proteome</keyword>
<proteinExistence type="predicted"/>
<reference evidence="1 2" key="1">
    <citation type="submission" date="2021-01" db="EMBL/GenBank/DDBJ databases">
        <title>Whole genome shotgun sequence of Planotetraspora kaengkrachanensis NBRC 104272.</title>
        <authorList>
            <person name="Komaki H."/>
            <person name="Tamura T."/>
        </authorList>
    </citation>
    <scope>NUCLEOTIDE SEQUENCE [LARGE SCALE GENOMIC DNA]</scope>
    <source>
        <strain evidence="1 2">NBRC 104272</strain>
    </source>
</reference>
<comment type="caution">
    <text evidence="1">The sequence shown here is derived from an EMBL/GenBank/DDBJ whole genome shotgun (WGS) entry which is preliminary data.</text>
</comment>
<dbReference type="Proteomes" id="UP000630097">
    <property type="component" value="Unassembled WGS sequence"/>
</dbReference>
<gene>
    <name evidence="1" type="ORF">Pka01_43260</name>
</gene>
<sequence length="120" mass="13062">MRSLVWMEDVGAEHAEVDFDGPPRGCDDDLDGALDCDLGRSPLTDPTPVLRRGLLDGGGRVAPIMARVRVPHPQVIRHPRWYTHLDQGSVRYESAGFAAGLPYDADGLVIDYPGAARAVR</sequence>
<dbReference type="EMBL" id="BONV01000018">
    <property type="protein sequence ID" value="GIG81199.1"/>
    <property type="molecule type" value="Genomic_DNA"/>
</dbReference>
<protein>
    <submittedName>
        <fullName evidence="1">Uncharacterized protein</fullName>
    </submittedName>
</protein>
<evidence type="ECO:0000313" key="2">
    <source>
        <dbReference type="Proteomes" id="UP000630097"/>
    </source>
</evidence>
<dbReference type="RefSeq" id="WP_239115172.1">
    <property type="nucleotide sequence ID" value="NZ_BAABHH010000017.1"/>
</dbReference>
<organism evidence="1 2">
    <name type="scientific">Planotetraspora kaengkrachanensis</name>
    <dbReference type="NCBI Taxonomy" id="575193"/>
    <lineage>
        <taxon>Bacteria</taxon>
        <taxon>Bacillati</taxon>
        <taxon>Actinomycetota</taxon>
        <taxon>Actinomycetes</taxon>
        <taxon>Streptosporangiales</taxon>
        <taxon>Streptosporangiaceae</taxon>
        <taxon>Planotetraspora</taxon>
    </lineage>
</organism>
<dbReference type="AlphaFoldDB" id="A0A8J3PUC1"/>
<accession>A0A8J3PUC1</accession>
<dbReference type="InterPro" id="IPR009467">
    <property type="entry name" value="Glycolipid-bd_prot_put"/>
</dbReference>